<comment type="caution">
    <text evidence="1">The sequence shown here is derived from an EMBL/GenBank/DDBJ whole genome shotgun (WGS) entry which is preliminary data.</text>
</comment>
<feature type="non-terminal residue" evidence="1">
    <location>
        <position position="1"/>
    </location>
</feature>
<sequence length="520" mass="55425">VPWPIEGDTVAALSVPGYRLIDKSCNRTTGDNCFTVPIGSEHKNYRRAVWSGTSVTPGSTYTWTPNINIPTTPGNYTLKLQMAWEDPVPSALNSYAGSYFGTECSASFTVASTAPTCSLSGSPAIGDIYTQDFTFNITAFGGDGPPYTYKWSYDIPFFDGVPGLIAVPPFPEGPVSSDYFTSDNNHITKFNTIGNTTSTTIRAIVKDKNANSSSECSVPITFNNICACWMGYPEINFCITPYQPVGCDSLGEKCICQLPPTGAPVTPTPTPTPTPIITPTPTPTPTPIITPPSCANNLIYGYVLNKFDTSVGLNGVSVLIQNDQTGVSYPDVTRSDSSNNNGYFAKTVSLCDGETFSISIPSQTPFKDSTTNKEYKYPSVTKLSTELVYANQVYPGCIGSTPCNFYAYPRPLSDCKANGLDIVTLTMPGTVNFSNALASPNDLSYSSTLNYGVGVTVPNYTKTPPDAANVVFTNHTYNTAATAPLTVNLKYTVAGVSYSDSSVNNCVINEGSVVMGDVGG</sequence>
<reference evidence="1 2" key="1">
    <citation type="submission" date="2017-09" db="EMBL/GenBank/DDBJ databases">
        <title>Depth-based differentiation of microbial function through sediment-hosted aquifers and enrichment of novel symbionts in the deep terrestrial subsurface.</title>
        <authorList>
            <person name="Probst A.J."/>
            <person name="Ladd B."/>
            <person name="Jarett J.K."/>
            <person name="Geller-Mcgrath D.E."/>
            <person name="Sieber C.M."/>
            <person name="Emerson J.B."/>
            <person name="Anantharaman K."/>
            <person name="Thomas B.C."/>
            <person name="Malmstrom R."/>
            <person name="Stieglmeier M."/>
            <person name="Klingl A."/>
            <person name="Woyke T."/>
            <person name="Ryan C.M."/>
            <person name="Banfield J.F."/>
        </authorList>
    </citation>
    <scope>NUCLEOTIDE SEQUENCE [LARGE SCALE GENOMIC DNA]</scope>
    <source>
        <strain evidence="1">CG23_combo_of_CG06-09_8_20_14_all_34_8</strain>
    </source>
</reference>
<organism evidence="1 2">
    <name type="scientific">Candidatus Beckwithbacteria bacterium CG23_combo_of_CG06-09_8_20_14_all_34_8</name>
    <dbReference type="NCBI Taxonomy" id="1974497"/>
    <lineage>
        <taxon>Bacteria</taxon>
        <taxon>Candidatus Beckwithiibacteriota</taxon>
    </lineage>
</organism>
<gene>
    <name evidence="1" type="ORF">COX08_03895</name>
</gene>
<name>A0A2H0B5E6_9BACT</name>
<proteinExistence type="predicted"/>
<dbReference type="Proteomes" id="UP000229459">
    <property type="component" value="Unassembled WGS sequence"/>
</dbReference>
<evidence type="ECO:0000313" key="2">
    <source>
        <dbReference type="Proteomes" id="UP000229459"/>
    </source>
</evidence>
<feature type="non-terminal residue" evidence="1">
    <location>
        <position position="520"/>
    </location>
</feature>
<dbReference type="AlphaFoldDB" id="A0A2H0B5E6"/>
<dbReference type="EMBL" id="PCSR01000092">
    <property type="protein sequence ID" value="PIP52903.1"/>
    <property type="molecule type" value="Genomic_DNA"/>
</dbReference>
<accession>A0A2H0B5E6</accession>
<evidence type="ECO:0000313" key="1">
    <source>
        <dbReference type="EMBL" id="PIP52903.1"/>
    </source>
</evidence>
<protein>
    <submittedName>
        <fullName evidence="1">Uncharacterized protein</fullName>
    </submittedName>
</protein>